<dbReference type="SUPFAM" id="SSF56300">
    <property type="entry name" value="Metallo-dependent phosphatases"/>
    <property type="match status" value="1"/>
</dbReference>
<name>K7AEH5_9ALTE</name>
<keyword evidence="4" id="KW-1185">Reference proteome</keyword>
<keyword evidence="1" id="KW-0732">Signal</keyword>
<evidence type="ECO:0000259" key="2">
    <source>
        <dbReference type="Pfam" id="PF09423"/>
    </source>
</evidence>
<dbReference type="InterPro" id="IPR038607">
    <property type="entry name" value="PhoD-like_sf"/>
</dbReference>
<organism evidence="3 4">
    <name type="scientific">Paraglaciecola polaris LMG 21857</name>
    <dbReference type="NCBI Taxonomy" id="1129793"/>
    <lineage>
        <taxon>Bacteria</taxon>
        <taxon>Pseudomonadati</taxon>
        <taxon>Pseudomonadota</taxon>
        <taxon>Gammaproteobacteria</taxon>
        <taxon>Alteromonadales</taxon>
        <taxon>Alteromonadaceae</taxon>
        <taxon>Paraglaciecola</taxon>
    </lineage>
</organism>
<dbReference type="Gene3D" id="3.60.21.70">
    <property type="entry name" value="PhoD-like phosphatase"/>
    <property type="match status" value="1"/>
</dbReference>
<sequence>MRIYKVIWLGIFTLISMQAHSEQTPSRHTSGHFKVLVGSCLHQDKVQPIWQPMLQEQADLFMLLGDNVYGDTEDMAELEGKYKKQWSKPGMQKMLATTPTIGMWDDHDFGQNDGGKEYPQKEASRQVMLDYFNEPKNSVRRTRPDGIYTSYFYGEAPNRVQVIMPDLRWQRDALKHVSRIEYTLKKKPNNQGPYLPHTDASKKMLSDAQWQWLTTELKKPADVRILASSLQLLPEFSGWESWANFPQERQQLLNLLDQFAINNLVIVSGDTHWSEMSQITRKNGQPLWEMTSSGLTEEWKQVSPNKHRVGHSFSKANYGILDIQFADGATKVIMSVKDEKGEVKIQQAISLR</sequence>
<dbReference type="AlphaFoldDB" id="K7AEH5"/>
<feature type="signal peptide" evidence="1">
    <location>
        <begin position="1"/>
        <end position="21"/>
    </location>
</feature>
<dbReference type="InterPro" id="IPR029052">
    <property type="entry name" value="Metallo-depent_PP-like"/>
</dbReference>
<dbReference type="EC" id="3.1.3.1" evidence="3"/>
<reference evidence="4" key="1">
    <citation type="journal article" date="2014" name="Environ. Microbiol.">
        <title>Comparative genomics of the marine bacterial genus Glaciecola reveals the high degree of genomic diversity and genomic characteristic for cold adaptation.</title>
        <authorList>
            <person name="Qin Q.L."/>
            <person name="Xie B.B."/>
            <person name="Yu Y."/>
            <person name="Shu Y.L."/>
            <person name="Rong J.C."/>
            <person name="Zhang Y.J."/>
            <person name="Zhao D.L."/>
            <person name="Chen X.L."/>
            <person name="Zhang X.Y."/>
            <person name="Chen B."/>
            <person name="Zhou B.C."/>
            <person name="Zhang Y.Z."/>
        </authorList>
    </citation>
    <scope>NUCLEOTIDE SEQUENCE [LARGE SCALE GENOMIC DNA]</scope>
    <source>
        <strain evidence="4">LMG 21857</strain>
    </source>
</reference>
<dbReference type="InterPro" id="IPR018946">
    <property type="entry name" value="PhoD-like_MPP"/>
</dbReference>
<dbReference type="RefSeq" id="WP_007105482.1">
    <property type="nucleotide sequence ID" value="NZ_BAER01000072.1"/>
</dbReference>
<evidence type="ECO:0000313" key="4">
    <source>
        <dbReference type="Proteomes" id="UP000006322"/>
    </source>
</evidence>
<feature type="chain" id="PRO_5003899068" evidence="1">
    <location>
        <begin position="22"/>
        <end position="352"/>
    </location>
</feature>
<evidence type="ECO:0000313" key="3">
    <source>
        <dbReference type="EMBL" id="GAC33715.1"/>
    </source>
</evidence>
<accession>K7AEH5</accession>
<dbReference type="Pfam" id="PF09423">
    <property type="entry name" value="PhoD"/>
    <property type="match status" value="1"/>
</dbReference>
<comment type="caution">
    <text evidence="3">The sequence shown here is derived from an EMBL/GenBank/DDBJ whole genome shotgun (WGS) entry which is preliminary data.</text>
</comment>
<dbReference type="CDD" id="cd07389">
    <property type="entry name" value="MPP_PhoD"/>
    <property type="match status" value="1"/>
</dbReference>
<dbReference type="PANTHER" id="PTHR33987:SF1">
    <property type="entry name" value="CALCINEURIN-LIKE METALLO-PHOSPHOESTERASE SUPERFAMILY PROTEIN"/>
    <property type="match status" value="1"/>
</dbReference>
<gene>
    <name evidence="3" type="primary">phoD</name>
    <name evidence="3" type="ORF">GPLA_2821</name>
</gene>
<evidence type="ECO:0000256" key="1">
    <source>
        <dbReference type="SAM" id="SignalP"/>
    </source>
</evidence>
<proteinExistence type="predicted"/>
<dbReference type="Proteomes" id="UP000006322">
    <property type="component" value="Unassembled WGS sequence"/>
</dbReference>
<dbReference type="STRING" id="1129793.GPLA_2821"/>
<feature type="domain" description="PhoD-like phosphatase metallophosphatase" evidence="2">
    <location>
        <begin position="46"/>
        <end position="305"/>
    </location>
</feature>
<dbReference type="PANTHER" id="PTHR33987">
    <property type="entry name" value="CALCINEURIN-LIKE METALLO-PHOSPHOESTERASE SUPERFAMILY PROTEIN"/>
    <property type="match status" value="1"/>
</dbReference>
<keyword evidence="3" id="KW-0378">Hydrolase</keyword>
<dbReference type="EMBL" id="BAER01000072">
    <property type="protein sequence ID" value="GAC33715.1"/>
    <property type="molecule type" value="Genomic_DNA"/>
</dbReference>
<dbReference type="GO" id="GO:0004035">
    <property type="term" value="F:alkaline phosphatase activity"/>
    <property type="evidence" value="ECO:0007669"/>
    <property type="project" value="UniProtKB-EC"/>
</dbReference>
<protein>
    <submittedName>
        <fullName evidence="3">Alkaline phosphatase D</fullName>
        <ecNumber evidence="3">3.1.3.1</ecNumber>
    </submittedName>
</protein>